<protein>
    <submittedName>
        <fullName evidence="1">Uncharacterized protein</fullName>
    </submittedName>
</protein>
<comment type="caution">
    <text evidence="1">The sequence shown here is derived from an EMBL/GenBank/DDBJ whole genome shotgun (WGS) entry which is preliminary data.</text>
</comment>
<dbReference type="Proteomes" id="UP000626148">
    <property type="component" value="Unassembled WGS sequence"/>
</dbReference>
<sequence length="94" mass="10820">MVQSAIAHVFEFISQNRGYRANMGVVVSKAAQQTVLCWGAVKGSDFYVPELEGFQRRWPDAVWIPLSEQQAQLFDHAWEQQRPESSPSHRSFMH</sequence>
<reference evidence="1" key="2">
    <citation type="submission" date="2020-09" db="EMBL/GenBank/DDBJ databases">
        <authorList>
            <person name="Sun Q."/>
            <person name="Kim S."/>
        </authorList>
    </citation>
    <scope>NUCLEOTIDE SEQUENCE</scope>
    <source>
        <strain evidence="1">KCTC 22169</strain>
    </source>
</reference>
<gene>
    <name evidence="1" type="ORF">GCM10007392_38650</name>
</gene>
<dbReference type="RefSeq" id="WP_189611817.1">
    <property type="nucleotide sequence ID" value="NZ_BMXR01000011.1"/>
</dbReference>
<evidence type="ECO:0000313" key="2">
    <source>
        <dbReference type="Proteomes" id="UP000626148"/>
    </source>
</evidence>
<accession>A0A918NFU2</accession>
<proteinExistence type="predicted"/>
<keyword evidence="2" id="KW-1185">Reference proteome</keyword>
<evidence type="ECO:0000313" key="1">
    <source>
        <dbReference type="EMBL" id="GGX67339.1"/>
    </source>
</evidence>
<organism evidence="1 2">
    <name type="scientific">Saccharospirillum salsuginis</name>
    <dbReference type="NCBI Taxonomy" id="418750"/>
    <lineage>
        <taxon>Bacteria</taxon>
        <taxon>Pseudomonadati</taxon>
        <taxon>Pseudomonadota</taxon>
        <taxon>Gammaproteobacteria</taxon>
        <taxon>Oceanospirillales</taxon>
        <taxon>Saccharospirillaceae</taxon>
        <taxon>Saccharospirillum</taxon>
    </lineage>
</organism>
<dbReference type="EMBL" id="BMXR01000011">
    <property type="protein sequence ID" value="GGX67339.1"/>
    <property type="molecule type" value="Genomic_DNA"/>
</dbReference>
<reference evidence="1" key="1">
    <citation type="journal article" date="2014" name="Int. J. Syst. Evol. Microbiol.">
        <title>Complete genome sequence of Corynebacterium casei LMG S-19264T (=DSM 44701T), isolated from a smear-ripened cheese.</title>
        <authorList>
            <consortium name="US DOE Joint Genome Institute (JGI-PGF)"/>
            <person name="Walter F."/>
            <person name="Albersmeier A."/>
            <person name="Kalinowski J."/>
            <person name="Ruckert C."/>
        </authorList>
    </citation>
    <scope>NUCLEOTIDE SEQUENCE</scope>
    <source>
        <strain evidence="1">KCTC 22169</strain>
    </source>
</reference>
<dbReference type="AlphaFoldDB" id="A0A918NFU2"/>
<name>A0A918NFU2_9GAMM</name>